<comment type="caution">
    <text evidence="5">The sequence shown here is derived from an EMBL/GenBank/DDBJ whole genome shotgun (WGS) entry which is preliminary data.</text>
</comment>
<dbReference type="GO" id="GO:0045732">
    <property type="term" value="P:positive regulation of protein catabolic process"/>
    <property type="evidence" value="ECO:0007669"/>
    <property type="project" value="TreeGrafter"/>
</dbReference>
<gene>
    <name evidence="5" type="primary">ga08653</name>
    <name evidence="5" type="ORF">PR202_ga08653</name>
</gene>
<dbReference type="InterPro" id="IPR002110">
    <property type="entry name" value="Ankyrin_rpt"/>
</dbReference>
<dbReference type="GO" id="GO:0016567">
    <property type="term" value="P:protein ubiquitination"/>
    <property type="evidence" value="ECO:0007669"/>
    <property type="project" value="TreeGrafter"/>
</dbReference>
<comment type="similarity">
    <text evidence="1">Belongs to the ankyrin SOCS box (ASB) family.</text>
</comment>
<evidence type="ECO:0000313" key="6">
    <source>
        <dbReference type="Proteomes" id="UP001054889"/>
    </source>
</evidence>
<reference evidence="5" key="1">
    <citation type="journal article" date="2018" name="DNA Res.">
        <title>Multiple hybrid de novo genome assembly of finger millet, an orphan allotetraploid crop.</title>
        <authorList>
            <person name="Hatakeyama M."/>
            <person name="Aluri S."/>
            <person name="Balachadran M.T."/>
            <person name="Sivarajan S.R."/>
            <person name="Patrignani A."/>
            <person name="Gruter S."/>
            <person name="Poveda L."/>
            <person name="Shimizu-Inatsugi R."/>
            <person name="Baeten J."/>
            <person name="Francoijs K.J."/>
            <person name="Nataraja K.N."/>
            <person name="Reddy Y.A.N."/>
            <person name="Phadnis S."/>
            <person name="Ravikumar R.L."/>
            <person name="Schlapbach R."/>
            <person name="Sreeman S.M."/>
            <person name="Shimizu K.K."/>
        </authorList>
    </citation>
    <scope>NUCLEOTIDE SEQUENCE</scope>
</reference>
<dbReference type="EMBL" id="BQKI01000004">
    <property type="protein sequence ID" value="GJM92212.1"/>
    <property type="molecule type" value="Genomic_DNA"/>
</dbReference>
<dbReference type="InterPro" id="IPR051573">
    <property type="entry name" value="Ankyrin-SOCS_box_domain"/>
</dbReference>
<dbReference type="PROSITE" id="PS50088">
    <property type="entry name" value="ANK_REPEAT"/>
    <property type="match status" value="1"/>
</dbReference>
<keyword evidence="3 4" id="KW-0040">ANK repeat</keyword>
<dbReference type="AlphaFoldDB" id="A0AAV5C1Y8"/>
<evidence type="ECO:0000256" key="1">
    <source>
        <dbReference type="ARBA" id="ARBA00005949"/>
    </source>
</evidence>
<dbReference type="PANTHER" id="PTHR24136">
    <property type="entry name" value="SOWAH (DROSOPHILA) HOMOLOG"/>
    <property type="match status" value="1"/>
</dbReference>
<dbReference type="InterPro" id="IPR036770">
    <property type="entry name" value="Ankyrin_rpt-contain_sf"/>
</dbReference>
<feature type="repeat" description="ANK" evidence="4">
    <location>
        <begin position="450"/>
        <end position="482"/>
    </location>
</feature>
<dbReference type="Gene3D" id="1.25.40.20">
    <property type="entry name" value="Ankyrin repeat-containing domain"/>
    <property type="match status" value="1"/>
</dbReference>
<sequence length="893" mass="100448">MRGLECNSSQHAEGVSLLNVLDRGSDFGIKKLDVVTDNEENCDIMMGSRSVFDSNDPHTSIAFVQAAKKYDICNCRKEPREMIGHINDLAKAAFKADSYDLDAILEQKSYLFWGLPFVGINQNSKKIINALGSWNVDRGKDIEYPESYYIDVRNYGEKADALEGLLDSLDPKSIIIILPVEGLDPLKGGVQILQEQEEGLTELQETEGQECLLAVQVIQDQGEDKLLDRSDVLLRCLRGEGKRIEWRRRRRSLSHFLMETTPISSSISATTMADGISPPAAEAPSKDYASWTWRQKLLDIIRSDPSRNIMPEHPDSAAFIRRNMQVGIWSPSPFFSFFLVLPQLDRWIWFAKLSFMPTMAFLFGIMENVYGRFIRTVSPKLLPALEKDSVKKFYQVCHGWSSAMGLREFLYPDILASMTSYNALRCAKVALEGADPLCGRRADPNGRHRYGYAPLHVAAETFSVDMIKLLFQHGASANLRTGGERVIDGLLPLHVAVENTSMHKFLEDHWDDGDPVDNLIFLLSLPEMVSSLLLSTICRIPSPDYAQLLPVTPLNATLLTVLFYCLLCPYMHKKIVQAAILLLAAQKQLRDPLDNNTLNGFDIVKSHIGEDLDTIHREVLVMVKEGKNSKALKKLKEKEDELLTARVLVGTVHKDGEAVLIAHEAPLNGFDIIKGCIDEAINALHRESLAMIKEGENGKVLKKLKYKKDVLLTAHALVPHEEIIEQISSIMNRNGIVCYGKSIDTRNLECYHYHGGVPLPSDKSGSQRVVDAPLYNMAYNWYPVQKRMLIASCKQILRKQPKGLALKDVRNMFFPYWKSVLSRPILVKIIPTCQPSKKDLKSAETSRKGTKGTPIKSLRNLDLLGLPKVGSNFECRRTFCAVAWMSQKMLTRT</sequence>
<evidence type="ECO:0000313" key="5">
    <source>
        <dbReference type="EMBL" id="GJM92212.1"/>
    </source>
</evidence>
<dbReference type="PROSITE" id="PS50297">
    <property type="entry name" value="ANK_REP_REGION"/>
    <property type="match status" value="1"/>
</dbReference>
<evidence type="ECO:0000256" key="3">
    <source>
        <dbReference type="ARBA" id="ARBA00023043"/>
    </source>
</evidence>
<name>A0AAV5C1Y8_ELECO</name>
<dbReference type="Pfam" id="PF00023">
    <property type="entry name" value="Ank"/>
    <property type="match status" value="1"/>
</dbReference>
<reference evidence="5" key="2">
    <citation type="submission" date="2021-12" db="EMBL/GenBank/DDBJ databases">
        <title>Resequencing data analysis of finger millet.</title>
        <authorList>
            <person name="Hatakeyama M."/>
            <person name="Aluri S."/>
            <person name="Balachadran M.T."/>
            <person name="Sivarajan S.R."/>
            <person name="Poveda L."/>
            <person name="Shimizu-Inatsugi R."/>
            <person name="Schlapbach R."/>
            <person name="Sreeman S.M."/>
            <person name="Shimizu K.K."/>
        </authorList>
    </citation>
    <scope>NUCLEOTIDE SEQUENCE</scope>
</reference>
<evidence type="ECO:0000256" key="2">
    <source>
        <dbReference type="ARBA" id="ARBA00022737"/>
    </source>
</evidence>
<dbReference type="SUPFAM" id="SSF48403">
    <property type="entry name" value="Ankyrin repeat"/>
    <property type="match status" value="1"/>
</dbReference>
<dbReference type="PANTHER" id="PTHR24136:SF45">
    <property type="entry name" value="EXPRESSED PROTEIN"/>
    <property type="match status" value="1"/>
</dbReference>
<keyword evidence="6" id="KW-1185">Reference proteome</keyword>
<dbReference type="SMART" id="SM00248">
    <property type="entry name" value="ANK"/>
    <property type="match status" value="1"/>
</dbReference>
<organism evidence="5 6">
    <name type="scientific">Eleusine coracana subsp. coracana</name>
    <dbReference type="NCBI Taxonomy" id="191504"/>
    <lineage>
        <taxon>Eukaryota</taxon>
        <taxon>Viridiplantae</taxon>
        <taxon>Streptophyta</taxon>
        <taxon>Embryophyta</taxon>
        <taxon>Tracheophyta</taxon>
        <taxon>Spermatophyta</taxon>
        <taxon>Magnoliopsida</taxon>
        <taxon>Liliopsida</taxon>
        <taxon>Poales</taxon>
        <taxon>Poaceae</taxon>
        <taxon>PACMAD clade</taxon>
        <taxon>Chloridoideae</taxon>
        <taxon>Cynodonteae</taxon>
        <taxon>Eleusininae</taxon>
        <taxon>Eleusine</taxon>
    </lineage>
</organism>
<proteinExistence type="inferred from homology"/>
<evidence type="ECO:0000256" key="4">
    <source>
        <dbReference type="PROSITE-ProRule" id="PRU00023"/>
    </source>
</evidence>
<protein>
    <submittedName>
        <fullName evidence="5">Uncharacterized protein</fullName>
    </submittedName>
</protein>
<accession>A0AAV5C1Y8</accession>
<dbReference type="Proteomes" id="UP001054889">
    <property type="component" value="Unassembled WGS sequence"/>
</dbReference>
<keyword evidence="2" id="KW-0677">Repeat</keyword>